<keyword evidence="1" id="KW-0812">Transmembrane</keyword>
<evidence type="ECO:0000256" key="1">
    <source>
        <dbReference type="SAM" id="Phobius"/>
    </source>
</evidence>
<organism evidence="2 3">
    <name type="scientific">Trypanosoma brucei gambiense (strain MHOM/CI/86/DAL972)</name>
    <dbReference type="NCBI Taxonomy" id="679716"/>
    <lineage>
        <taxon>Eukaryota</taxon>
        <taxon>Discoba</taxon>
        <taxon>Euglenozoa</taxon>
        <taxon>Kinetoplastea</taxon>
        <taxon>Metakinetoplastina</taxon>
        <taxon>Trypanosomatida</taxon>
        <taxon>Trypanosomatidae</taxon>
        <taxon>Trypanosoma</taxon>
    </lineage>
</organism>
<sequence length="109" mass="12738">MFFLIKKKHFPSFNMPFYWYLTDFSFLSLGGGSGERRVCCLCVYVCLYIYIYIGGAEACKNNILARGHVDFFNVLICDSYCACAHFSSYLFFLVSFPILSFFFFYSLFL</sequence>
<keyword evidence="1" id="KW-0472">Membrane</keyword>
<evidence type="ECO:0000313" key="3">
    <source>
        <dbReference type="Proteomes" id="UP000002316"/>
    </source>
</evidence>
<dbReference type="Proteomes" id="UP000002316">
    <property type="component" value="Chromosome 9"/>
</dbReference>
<protein>
    <submittedName>
        <fullName evidence="2">Uncharacterized protein</fullName>
    </submittedName>
</protein>
<keyword evidence="1" id="KW-1133">Transmembrane helix</keyword>
<dbReference type="RefSeq" id="XP_011776905.1">
    <property type="nucleotide sequence ID" value="XM_011778603.1"/>
</dbReference>
<dbReference type="AlphaFoldDB" id="C9ZYZ0"/>
<dbReference type="GeneID" id="23860759"/>
<feature type="transmembrane region" description="Helical" evidence="1">
    <location>
        <begin position="89"/>
        <end position="108"/>
    </location>
</feature>
<evidence type="ECO:0000313" key="2">
    <source>
        <dbReference type="EMBL" id="CBH14639.1"/>
    </source>
</evidence>
<accession>C9ZYZ0</accession>
<dbReference type="KEGG" id="tbg:TbgDal_IX7150"/>
<reference evidence="3" key="1">
    <citation type="journal article" date="2010" name="PLoS Negl. Trop. Dis.">
        <title>The genome sequence of Trypanosoma brucei gambiense, causative agent of chronic human african trypanosomiasis.</title>
        <authorList>
            <person name="Jackson A.P."/>
            <person name="Sanders M."/>
            <person name="Berry A."/>
            <person name="McQuillan J."/>
            <person name="Aslett M.A."/>
            <person name="Quail M.A."/>
            <person name="Chukualim B."/>
            <person name="Capewell P."/>
            <person name="MacLeod A."/>
            <person name="Melville S.E."/>
            <person name="Gibson W."/>
            <person name="Barry J.D."/>
            <person name="Berriman M."/>
            <person name="Hertz-Fowler C."/>
        </authorList>
    </citation>
    <scope>NUCLEOTIDE SEQUENCE [LARGE SCALE GENOMIC DNA]</scope>
    <source>
        <strain evidence="3">MHOM/CI/86/DAL972</strain>
    </source>
</reference>
<name>C9ZYZ0_TRYB9</name>
<dbReference type="EMBL" id="FN554972">
    <property type="protein sequence ID" value="CBH14639.1"/>
    <property type="molecule type" value="Genomic_DNA"/>
</dbReference>
<proteinExistence type="predicted"/>
<gene>
    <name evidence="2" type="ORF">TbgDal_IX7150</name>
</gene>